<reference evidence="2" key="1">
    <citation type="submission" date="2022-12" db="EMBL/GenBank/DDBJ databases">
        <title>Clostridium sp. nov., isolated from industrial wastewater.</title>
        <authorList>
            <person name="Jiayan W."/>
        </authorList>
    </citation>
    <scope>NUCLEOTIDE SEQUENCE</scope>
    <source>
        <strain evidence="2">ZC22-4</strain>
    </source>
</reference>
<feature type="transmembrane region" description="Helical" evidence="1">
    <location>
        <begin position="101"/>
        <end position="119"/>
    </location>
</feature>
<feature type="transmembrane region" description="Helical" evidence="1">
    <location>
        <begin position="64"/>
        <end position="81"/>
    </location>
</feature>
<gene>
    <name evidence="2" type="ORF">OW729_01400</name>
</gene>
<keyword evidence="1" id="KW-1133">Transmembrane helix</keyword>
<evidence type="ECO:0000256" key="1">
    <source>
        <dbReference type="SAM" id="Phobius"/>
    </source>
</evidence>
<name>A0ABT4D4P4_9CLOT</name>
<evidence type="ECO:0000313" key="2">
    <source>
        <dbReference type="EMBL" id="MCY6957254.1"/>
    </source>
</evidence>
<proteinExistence type="predicted"/>
<accession>A0ABT4D4P4</accession>
<comment type="caution">
    <text evidence="2">The sequence shown here is derived from an EMBL/GenBank/DDBJ whole genome shotgun (WGS) entry which is preliminary data.</text>
</comment>
<keyword evidence="3" id="KW-1185">Reference proteome</keyword>
<sequence length="267" mass="28503">MKNWKLHGIVLILVIISELIGAFNFKCGPGTIVLLPMLYALIIGIFLTPKFLKVANEKDMSDAGSLITVTLMLLMARYGTLIGPSLPKIIKAGPALILQEFGNIGTVFLGIPLAVFLGLKRESIGAAHSIAREPNVALISDVYGMEGPEGQGVMGVYICGTVVGTLFFGVIASFFAAYSPLHPYSLAMASGVGSASMMTASVGSLSSMYPQMKDTLAAFGAASNMLSGLDGLYMSLWLSLPLSEWLYKKSYKLKYGTLPETKVKEDN</sequence>
<dbReference type="Proteomes" id="UP001144612">
    <property type="component" value="Unassembled WGS sequence"/>
</dbReference>
<feature type="transmembrane region" description="Helical" evidence="1">
    <location>
        <begin position="184"/>
        <end position="205"/>
    </location>
</feature>
<organism evidence="2 3">
    <name type="scientific">Clostridium brassicae</name>
    <dbReference type="NCBI Taxonomy" id="2999072"/>
    <lineage>
        <taxon>Bacteria</taxon>
        <taxon>Bacillati</taxon>
        <taxon>Bacillota</taxon>
        <taxon>Clostridia</taxon>
        <taxon>Eubacteriales</taxon>
        <taxon>Clostridiaceae</taxon>
        <taxon>Clostridium</taxon>
    </lineage>
</organism>
<feature type="transmembrane region" description="Helical" evidence="1">
    <location>
        <begin position="32"/>
        <end position="52"/>
    </location>
</feature>
<protein>
    <submittedName>
        <fullName evidence="2">DUF3100 domain-containing protein</fullName>
    </submittedName>
</protein>
<dbReference type="InterPro" id="IPR021450">
    <property type="entry name" value="DUF3100"/>
</dbReference>
<dbReference type="Pfam" id="PF11299">
    <property type="entry name" value="DUF3100"/>
    <property type="match status" value="1"/>
</dbReference>
<dbReference type="EMBL" id="JAPQFJ010000001">
    <property type="protein sequence ID" value="MCY6957254.1"/>
    <property type="molecule type" value="Genomic_DNA"/>
</dbReference>
<keyword evidence="1" id="KW-0472">Membrane</keyword>
<keyword evidence="1" id="KW-0812">Transmembrane</keyword>
<dbReference type="RefSeq" id="WP_268059609.1">
    <property type="nucleotide sequence ID" value="NZ_JAPQFJ010000001.1"/>
</dbReference>
<feature type="transmembrane region" description="Helical" evidence="1">
    <location>
        <begin position="217"/>
        <end position="240"/>
    </location>
</feature>
<evidence type="ECO:0000313" key="3">
    <source>
        <dbReference type="Proteomes" id="UP001144612"/>
    </source>
</evidence>
<feature type="transmembrane region" description="Helical" evidence="1">
    <location>
        <begin position="155"/>
        <end position="178"/>
    </location>
</feature>